<feature type="transmembrane region" description="Helical" evidence="1">
    <location>
        <begin position="65"/>
        <end position="85"/>
    </location>
</feature>
<keyword evidence="1" id="KW-1133">Transmembrane helix</keyword>
<comment type="caution">
    <text evidence="3">The sequence shown here is derived from an EMBL/GenBank/DDBJ whole genome shotgun (WGS) entry which is preliminary data.</text>
</comment>
<feature type="signal peptide" evidence="2">
    <location>
        <begin position="1"/>
        <end position="25"/>
    </location>
</feature>
<dbReference type="AlphaFoldDB" id="A0A6H3F9X6"/>
<proteinExistence type="predicted"/>
<keyword evidence="3" id="KW-0378">Hydrolase</keyword>
<dbReference type="PROSITE" id="PS51257">
    <property type="entry name" value="PROKAR_LIPOPROTEIN"/>
    <property type="match status" value="1"/>
</dbReference>
<gene>
    <name evidence="3" type="ORF">EB812_10390</name>
</gene>
<feature type="transmembrane region" description="Helical" evidence="1">
    <location>
        <begin position="92"/>
        <end position="114"/>
    </location>
</feature>
<organism evidence="3 4">
    <name type="scientific">Desulfovibrio legallii</name>
    <dbReference type="NCBI Taxonomy" id="571438"/>
    <lineage>
        <taxon>Bacteria</taxon>
        <taxon>Pseudomonadati</taxon>
        <taxon>Thermodesulfobacteriota</taxon>
        <taxon>Desulfovibrionia</taxon>
        <taxon>Desulfovibrionales</taxon>
        <taxon>Desulfovibrionaceae</taxon>
        <taxon>Desulfovibrio</taxon>
    </lineage>
</organism>
<evidence type="ECO:0000313" key="3">
    <source>
        <dbReference type="EMBL" id="TBH78619.1"/>
    </source>
</evidence>
<evidence type="ECO:0000256" key="1">
    <source>
        <dbReference type="SAM" id="Phobius"/>
    </source>
</evidence>
<feature type="transmembrane region" description="Helical" evidence="1">
    <location>
        <begin position="134"/>
        <end position="152"/>
    </location>
</feature>
<evidence type="ECO:0000256" key="2">
    <source>
        <dbReference type="SAM" id="SignalP"/>
    </source>
</evidence>
<evidence type="ECO:0000313" key="4">
    <source>
        <dbReference type="Proteomes" id="UP000292919"/>
    </source>
</evidence>
<dbReference type="Proteomes" id="UP000292919">
    <property type="component" value="Unassembled WGS sequence"/>
</dbReference>
<dbReference type="RefSeq" id="WP_130958258.1">
    <property type="nucleotide sequence ID" value="NZ_DBFBQU010000240.1"/>
</dbReference>
<feature type="chain" id="PRO_5026161611" evidence="2">
    <location>
        <begin position="26"/>
        <end position="161"/>
    </location>
</feature>
<name>A0A6H3F9X6_9BACT</name>
<sequence length="161" mass="17247">MKWITHEATAVLAAVALHFPLPGVAAACAGAILPDVLDQSMARLASTRRGRQRIFNAVHRGTTHWLGWWLLGCALALLPAVLPTLPAALRPVLLGLCFGGLSHVLLDMLTPAGVPLTPFSRKHKLSLKLCATGSLGEYLFLTGVLAVGWLFWGKDLLRLLG</sequence>
<keyword evidence="1" id="KW-0812">Transmembrane</keyword>
<reference evidence="3 4" key="1">
    <citation type="submission" date="2018-12" db="EMBL/GenBank/DDBJ databases">
        <title>First genome draft of Desulfovibrio legallis sp. nov.</title>
        <authorList>
            <person name="Ben Dhia O."/>
            <person name="Najjari A."/>
            <person name="Ferjani R."/>
            <person name="Fhoula I."/>
            <person name="Fardeau M.-L."/>
            <person name="Boudabbous A."/>
            <person name="Ouzari H.I."/>
        </authorList>
    </citation>
    <scope>NUCLEOTIDE SEQUENCE [LARGE SCALE GENOMIC DNA]</scope>
    <source>
        <strain evidence="3 4">H1T</strain>
    </source>
</reference>
<keyword evidence="4" id="KW-1185">Reference proteome</keyword>
<keyword evidence="1" id="KW-0472">Membrane</keyword>
<accession>A0A6H3F9X6</accession>
<protein>
    <submittedName>
        <fullName evidence="3">Metal-dependent hydrolase</fullName>
    </submittedName>
</protein>
<dbReference type="Pfam" id="PF04307">
    <property type="entry name" value="YdjM"/>
    <property type="match status" value="1"/>
</dbReference>
<dbReference type="GO" id="GO:0016787">
    <property type="term" value="F:hydrolase activity"/>
    <property type="evidence" value="ECO:0007669"/>
    <property type="project" value="UniProtKB-KW"/>
</dbReference>
<dbReference type="InterPro" id="IPR007404">
    <property type="entry name" value="YdjM-like"/>
</dbReference>
<keyword evidence="2" id="KW-0732">Signal</keyword>
<dbReference type="EMBL" id="SIXC01000014">
    <property type="protein sequence ID" value="TBH78619.1"/>
    <property type="molecule type" value="Genomic_DNA"/>
</dbReference>